<keyword evidence="4 5" id="KW-0472">Membrane</keyword>
<dbReference type="Proteomes" id="UP000468901">
    <property type="component" value="Unassembled WGS sequence"/>
</dbReference>
<gene>
    <name evidence="6" type="ORF">F2P47_09950</name>
</gene>
<dbReference type="InterPro" id="IPR001129">
    <property type="entry name" value="Membr-assoc_MAPEG"/>
</dbReference>
<feature type="transmembrane region" description="Helical" evidence="5">
    <location>
        <begin position="6"/>
        <end position="25"/>
    </location>
</feature>
<comment type="subcellular location">
    <subcellularLocation>
        <location evidence="1">Membrane</location>
    </subcellularLocation>
</comment>
<evidence type="ECO:0000313" key="7">
    <source>
        <dbReference type="Proteomes" id="UP000468901"/>
    </source>
</evidence>
<dbReference type="EMBL" id="WESC01000008">
    <property type="protein sequence ID" value="KAB7739828.1"/>
    <property type="molecule type" value="Genomic_DNA"/>
</dbReference>
<keyword evidence="7" id="KW-1185">Reference proteome</keyword>
<dbReference type="PANTHER" id="PTHR35814:SF1">
    <property type="entry name" value="GLUTATHIONE S-TRANSFERASE-RELATED"/>
    <property type="match status" value="1"/>
</dbReference>
<protein>
    <submittedName>
        <fullName evidence="6">Glutathione S-transferase</fullName>
    </submittedName>
</protein>
<evidence type="ECO:0000256" key="2">
    <source>
        <dbReference type="ARBA" id="ARBA00022692"/>
    </source>
</evidence>
<sequence length="133" mass="14399">MLNYSLEIVGVYVGLNLLINLFLAYRVSANRVRSDVMTGTGEDEKLYNANRAHVVNVEYTPIALIGLVTLHLLSASIYVIHLAGICLTIGRLLHAIGLTNAARKSTPPRLVGTVLTWAGQLISGAACLYYALM</sequence>
<dbReference type="GO" id="GO:0016740">
    <property type="term" value="F:transferase activity"/>
    <property type="evidence" value="ECO:0007669"/>
    <property type="project" value="UniProtKB-KW"/>
</dbReference>
<accession>A0A6N6VGK6</accession>
<proteinExistence type="predicted"/>
<evidence type="ECO:0000313" key="6">
    <source>
        <dbReference type="EMBL" id="KAB7739828.1"/>
    </source>
</evidence>
<evidence type="ECO:0000256" key="1">
    <source>
        <dbReference type="ARBA" id="ARBA00004370"/>
    </source>
</evidence>
<evidence type="ECO:0000256" key="3">
    <source>
        <dbReference type="ARBA" id="ARBA00022989"/>
    </source>
</evidence>
<keyword evidence="3 5" id="KW-1133">Transmembrane helix</keyword>
<dbReference type="Pfam" id="PF01124">
    <property type="entry name" value="MAPEG"/>
    <property type="match status" value="1"/>
</dbReference>
<feature type="transmembrane region" description="Helical" evidence="5">
    <location>
        <begin position="79"/>
        <end position="98"/>
    </location>
</feature>
<name>A0A6N6VGK6_9HYPH</name>
<feature type="transmembrane region" description="Helical" evidence="5">
    <location>
        <begin position="54"/>
        <end position="73"/>
    </location>
</feature>
<organism evidence="6 7">
    <name type="scientific">Parvibaculum sedimenti</name>
    <dbReference type="NCBI Taxonomy" id="2608632"/>
    <lineage>
        <taxon>Bacteria</taxon>
        <taxon>Pseudomonadati</taxon>
        <taxon>Pseudomonadota</taxon>
        <taxon>Alphaproteobacteria</taxon>
        <taxon>Hyphomicrobiales</taxon>
        <taxon>Parvibaculaceae</taxon>
        <taxon>Parvibaculum</taxon>
    </lineage>
</organism>
<keyword evidence="6" id="KW-0808">Transferase</keyword>
<dbReference type="GO" id="GO:0016020">
    <property type="term" value="C:membrane"/>
    <property type="evidence" value="ECO:0007669"/>
    <property type="project" value="UniProtKB-SubCell"/>
</dbReference>
<dbReference type="Gene3D" id="1.20.120.550">
    <property type="entry name" value="Membrane associated eicosanoid/glutathione metabolism-like domain"/>
    <property type="match status" value="1"/>
</dbReference>
<keyword evidence="2 5" id="KW-0812">Transmembrane</keyword>
<dbReference type="RefSeq" id="WP_152216209.1">
    <property type="nucleotide sequence ID" value="NZ_JBAQYD010000009.1"/>
</dbReference>
<feature type="transmembrane region" description="Helical" evidence="5">
    <location>
        <begin position="110"/>
        <end position="132"/>
    </location>
</feature>
<dbReference type="PANTHER" id="PTHR35814">
    <property type="match status" value="1"/>
</dbReference>
<dbReference type="AlphaFoldDB" id="A0A6N6VGK6"/>
<evidence type="ECO:0000256" key="5">
    <source>
        <dbReference type="SAM" id="Phobius"/>
    </source>
</evidence>
<comment type="caution">
    <text evidence="6">The sequence shown here is derived from an EMBL/GenBank/DDBJ whole genome shotgun (WGS) entry which is preliminary data.</text>
</comment>
<dbReference type="InterPro" id="IPR023352">
    <property type="entry name" value="MAPEG-like_dom_sf"/>
</dbReference>
<dbReference type="SUPFAM" id="SSF161084">
    <property type="entry name" value="MAPEG domain-like"/>
    <property type="match status" value="1"/>
</dbReference>
<reference evidence="6 7" key="1">
    <citation type="submission" date="2019-09" db="EMBL/GenBank/DDBJ databases">
        <title>Parvibaculum sedimenti sp. nov., isolated from sediment.</title>
        <authorList>
            <person name="Wang Y."/>
        </authorList>
    </citation>
    <scope>NUCLEOTIDE SEQUENCE [LARGE SCALE GENOMIC DNA]</scope>
    <source>
        <strain evidence="6 7">HXT-9</strain>
    </source>
</reference>
<evidence type="ECO:0000256" key="4">
    <source>
        <dbReference type="ARBA" id="ARBA00023136"/>
    </source>
</evidence>